<reference evidence="3 4" key="1">
    <citation type="submission" date="2016-07" db="EMBL/GenBank/DDBJ databases">
        <title>Pervasive Adenine N6-methylation of Active Genes in Fungi.</title>
        <authorList>
            <consortium name="DOE Joint Genome Institute"/>
            <person name="Mondo S.J."/>
            <person name="Dannebaum R.O."/>
            <person name="Kuo R.C."/>
            <person name="Labutti K."/>
            <person name="Haridas S."/>
            <person name="Kuo A."/>
            <person name="Salamov A."/>
            <person name="Ahrendt S.R."/>
            <person name="Lipzen A."/>
            <person name="Sullivan W."/>
            <person name="Andreopoulos W.B."/>
            <person name="Clum A."/>
            <person name="Lindquist E."/>
            <person name="Daum C."/>
            <person name="Ramamoorthy G.K."/>
            <person name="Gryganskyi A."/>
            <person name="Culley D."/>
            <person name="Magnuson J.K."/>
            <person name="James T.Y."/>
            <person name="O'Malley M.A."/>
            <person name="Stajich J.E."/>
            <person name="Spatafora J.W."/>
            <person name="Visel A."/>
            <person name="Grigoriev I.V."/>
        </authorList>
    </citation>
    <scope>NUCLEOTIDE SEQUENCE [LARGE SCALE GENOMIC DNA]</scope>
    <source>
        <strain evidence="3 4">ATCC 12442</strain>
    </source>
</reference>
<dbReference type="RefSeq" id="XP_040746671.1">
    <property type="nucleotide sequence ID" value="XM_040885345.1"/>
</dbReference>
<sequence length="272" mass="29920">MFLSAEYPKTWPERRGSPHQRSRRSIQPDGCADASPMFATNTGDYWCNSLKMDAVGGTNCSMPFGTAYGSVNNTLAMVALYSHSAVYGDDFCGGSDQFHYYTLLANYTAFASGVLERPISVFSGKANPLVTRSPVYSVYVPRYHSVEGVNVIGGNQFVRQGSTSTSTSTSPSTFTDSTPTIQASQENQKVNGKLTKSEIIGLAVGVPVASVVLVVAFIFLYRWWKKRHTFEAQWEPDDTSMLQRRSVPMNQVGYTGRAEDSSPTYNALQFRS</sequence>
<feature type="region of interest" description="Disordered" evidence="1">
    <location>
        <begin position="1"/>
        <end position="33"/>
    </location>
</feature>
<keyword evidence="2" id="KW-0472">Membrane</keyword>
<feature type="region of interest" description="Disordered" evidence="1">
    <location>
        <begin position="160"/>
        <end position="179"/>
    </location>
</feature>
<feature type="compositionally biased region" description="Low complexity" evidence="1">
    <location>
        <begin position="162"/>
        <end position="179"/>
    </location>
</feature>
<organism evidence="3 4">
    <name type="scientific">Linderina pennispora</name>
    <dbReference type="NCBI Taxonomy" id="61395"/>
    <lineage>
        <taxon>Eukaryota</taxon>
        <taxon>Fungi</taxon>
        <taxon>Fungi incertae sedis</taxon>
        <taxon>Zoopagomycota</taxon>
        <taxon>Kickxellomycotina</taxon>
        <taxon>Kickxellomycetes</taxon>
        <taxon>Kickxellales</taxon>
        <taxon>Kickxellaceae</taxon>
        <taxon>Linderina</taxon>
    </lineage>
</organism>
<name>A0A1Y1WIC8_9FUNG</name>
<accession>A0A1Y1WIC8</accession>
<dbReference type="OrthoDB" id="5585802at2759"/>
<evidence type="ECO:0000256" key="2">
    <source>
        <dbReference type="SAM" id="Phobius"/>
    </source>
</evidence>
<keyword evidence="2" id="KW-1133">Transmembrane helix</keyword>
<protein>
    <submittedName>
        <fullName evidence="3">Uncharacterized protein</fullName>
    </submittedName>
</protein>
<dbReference type="Proteomes" id="UP000193922">
    <property type="component" value="Unassembled WGS sequence"/>
</dbReference>
<dbReference type="AlphaFoldDB" id="A0A1Y1WIC8"/>
<keyword evidence="2" id="KW-0812">Transmembrane</keyword>
<evidence type="ECO:0000256" key="1">
    <source>
        <dbReference type="SAM" id="MobiDB-lite"/>
    </source>
</evidence>
<feature type="transmembrane region" description="Helical" evidence="2">
    <location>
        <begin position="199"/>
        <end position="221"/>
    </location>
</feature>
<evidence type="ECO:0000313" key="4">
    <source>
        <dbReference type="Proteomes" id="UP000193922"/>
    </source>
</evidence>
<gene>
    <name evidence="3" type="ORF">DL89DRAFT_255431</name>
</gene>
<evidence type="ECO:0000313" key="3">
    <source>
        <dbReference type="EMBL" id="ORX73331.1"/>
    </source>
</evidence>
<dbReference type="GeneID" id="63801993"/>
<dbReference type="EMBL" id="MCFD01000002">
    <property type="protein sequence ID" value="ORX73331.1"/>
    <property type="molecule type" value="Genomic_DNA"/>
</dbReference>
<proteinExistence type="predicted"/>
<comment type="caution">
    <text evidence="3">The sequence shown here is derived from an EMBL/GenBank/DDBJ whole genome shotgun (WGS) entry which is preliminary data.</text>
</comment>
<keyword evidence="4" id="KW-1185">Reference proteome</keyword>